<name>A0A1D2M3I9_ORCCI</name>
<dbReference type="Proteomes" id="UP000094527">
    <property type="component" value="Unassembled WGS sequence"/>
</dbReference>
<evidence type="ECO:0000313" key="1">
    <source>
        <dbReference type="EMBL" id="ODM87529.1"/>
    </source>
</evidence>
<reference evidence="1 2" key="1">
    <citation type="journal article" date="2016" name="Genome Biol. Evol.">
        <title>Gene Family Evolution Reflects Adaptation to Soil Environmental Stressors in the Genome of the Collembolan Orchesella cincta.</title>
        <authorList>
            <person name="Faddeeva-Vakhrusheva A."/>
            <person name="Derks M.F."/>
            <person name="Anvar S.Y."/>
            <person name="Agamennone V."/>
            <person name="Suring W."/>
            <person name="Smit S."/>
            <person name="van Straalen N.M."/>
            <person name="Roelofs D."/>
        </authorList>
    </citation>
    <scope>NUCLEOTIDE SEQUENCE [LARGE SCALE GENOMIC DNA]</scope>
    <source>
        <tissue evidence="1">Mixed pool</tissue>
    </source>
</reference>
<dbReference type="EMBL" id="LJIJ01005100">
    <property type="protein sequence ID" value="ODM87529.1"/>
    <property type="molecule type" value="Genomic_DNA"/>
</dbReference>
<keyword evidence="2" id="KW-1185">Reference proteome</keyword>
<evidence type="ECO:0000313" key="2">
    <source>
        <dbReference type="Proteomes" id="UP000094527"/>
    </source>
</evidence>
<protein>
    <submittedName>
        <fullName evidence="1">TBC1 domain family member 4</fullName>
    </submittedName>
</protein>
<organism evidence="1 2">
    <name type="scientific">Orchesella cincta</name>
    <name type="common">Springtail</name>
    <name type="synonym">Podura cincta</name>
    <dbReference type="NCBI Taxonomy" id="48709"/>
    <lineage>
        <taxon>Eukaryota</taxon>
        <taxon>Metazoa</taxon>
        <taxon>Ecdysozoa</taxon>
        <taxon>Arthropoda</taxon>
        <taxon>Hexapoda</taxon>
        <taxon>Collembola</taxon>
        <taxon>Entomobryomorpha</taxon>
        <taxon>Entomobryoidea</taxon>
        <taxon>Orchesellidae</taxon>
        <taxon>Orchesellinae</taxon>
        <taxon>Orchesella</taxon>
    </lineage>
</organism>
<sequence length="110" mass="12959">MVLKQAYIVNHENLKKERQIQSCDHCPMVWYRQLCNEVMVRIPCDEKIKACILKYINGLPDEDRQNILAKFHGAEPQTVQEQNELLMMLLRAHCESKQAKHIHDTAENRC</sequence>
<dbReference type="OrthoDB" id="295078at2759"/>
<gene>
    <name evidence="1" type="ORF">Ocin01_19153</name>
</gene>
<dbReference type="AlphaFoldDB" id="A0A1D2M3I9"/>
<accession>A0A1D2M3I9</accession>
<dbReference type="STRING" id="48709.A0A1D2M3I9"/>
<comment type="caution">
    <text evidence="1">The sequence shown here is derived from an EMBL/GenBank/DDBJ whole genome shotgun (WGS) entry which is preliminary data.</text>
</comment>
<proteinExistence type="predicted"/>